<keyword evidence="3" id="KW-1133">Transmembrane helix</keyword>
<feature type="transmembrane region" description="Helical" evidence="3">
    <location>
        <begin position="35"/>
        <end position="52"/>
    </location>
</feature>
<gene>
    <name evidence="5" type="ORF">M1843_08750</name>
</gene>
<sequence length="493" mass="51407">MTRAPRRTTAILAAVVVLAGLGGRAALPAAVGGPLGDALFATLVVLLVALALPRTGPFVGAAVGLVVCGGIEAAHLTDVPAQVVDRFPAARYVLGTAFTPADLPWYAAGAVAGGVLLALARSRSRRARTLPRHAGTELPGRRRAVVGSLTVVLLVALAAAGGGLAWTLREEARALTTQVASAQAALADSDGRVADDAVRSALAASIDRAESVLAATPLVERRPGDADEAGGRVAQDVAAVQASRLTFARAEVTKARDALAPTTRRAEKVLAATDELAKGGQDAGETLRASSRDALGTADELTSETQDDRLATASLTDLEAAAADLAALRDDLADATTDLMTAQDAVVCPEPDQVWFPQAGHLAAKSLAPIPWARQYSVRADVLDGLVALDDAYRAEFGQHLTVNSAYRSYDQQVEVYNPDDPNPLAAPPGCSNHGLGTAIDISMGPEGFDGARYAWLKEHAEQHGWTHPGWAEPDGRLPEPWHWQSVKTPTEY</sequence>
<feature type="transmembrane region" description="Helical" evidence="3">
    <location>
        <begin position="144"/>
        <end position="168"/>
    </location>
</feature>
<keyword evidence="3" id="KW-0812">Transmembrane</keyword>
<protein>
    <submittedName>
        <fullName evidence="5">DUF2809 domain-containing protein</fullName>
    </submittedName>
</protein>
<dbReference type="Proteomes" id="UP001651050">
    <property type="component" value="Unassembled WGS sequence"/>
</dbReference>
<keyword evidence="3" id="KW-0472">Membrane</keyword>
<dbReference type="Pfam" id="PF02557">
    <property type="entry name" value="VanY"/>
    <property type="match status" value="1"/>
</dbReference>
<evidence type="ECO:0000256" key="3">
    <source>
        <dbReference type="SAM" id="Phobius"/>
    </source>
</evidence>
<feature type="region of interest" description="Disordered" evidence="2">
    <location>
        <begin position="279"/>
        <end position="306"/>
    </location>
</feature>
<evidence type="ECO:0000256" key="2">
    <source>
        <dbReference type="SAM" id="MobiDB-lite"/>
    </source>
</evidence>
<organism evidence="5 6">
    <name type="scientific">Isoptericola peretonis</name>
    <dbReference type="NCBI Taxonomy" id="2918523"/>
    <lineage>
        <taxon>Bacteria</taxon>
        <taxon>Bacillati</taxon>
        <taxon>Actinomycetota</taxon>
        <taxon>Actinomycetes</taxon>
        <taxon>Micrococcales</taxon>
        <taxon>Promicromonosporaceae</taxon>
        <taxon>Isoptericola</taxon>
    </lineage>
</organism>
<dbReference type="InterPro" id="IPR052179">
    <property type="entry name" value="DD-CPase-like"/>
</dbReference>
<dbReference type="InterPro" id="IPR009045">
    <property type="entry name" value="Zn_M74/Hedgehog-like"/>
</dbReference>
<dbReference type="Gene3D" id="3.30.1380.10">
    <property type="match status" value="1"/>
</dbReference>
<keyword evidence="1" id="KW-0175">Coiled coil</keyword>
<dbReference type="PANTHER" id="PTHR34385">
    <property type="entry name" value="D-ALANYL-D-ALANINE CARBOXYPEPTIDASE"/>
    <property type="match status" value="1"/>
</dbReference>
<dbReference type="Pfam" id="PF10990">
    <property type="entry name" value="DUF2809"/>
    <property type="match status" value="1"/>
</dbReference>
<evidence type="ECO:0000313" key="5">
    <source>
        <dbReference type="EMBL" id="MCK9793831.1"/>
    </source>
</evidence>
<dbReference type="PANTHER" id="PTHR34385:SF1">
    <property type="entry name" value="PEPTIDOGLYCAN L-ALANYL-D-GLUTAMATE ENDOPEPTIDASE CWLK"/>
    <property type="match status" value="1"/>
</dbReference>
<keyword evidence="6" id="KW-1185">Reference proteome</keyword>
<feature type="transmembrane region" description="Helical" evidence="3">
    <location>
        <begin position="103"/>
        <end position="123"/>
    </location>
</feature>
<evidence type="ECO:0000313" key="6">
    <source>
        <dbReference type="Proteomes" id="UP001651050"/>
    </source>
</evidence>
<feature type="domain" description="D-alanyl-D-alanine carboxypeptidase-like core" evidence="4">
    <location>
        <begin position="378"/>
        <end position="485"/>
    </location>
</feature>
<dbReference type="InterPro" id="IPR003709">
    <property type="entry name" value="VanY-like_core_dom"/>
</dbReference>
<proteinExistence type="predicted"/>
<name>A0ABT0J2W6_9MICO</name>
<dbReference type="InterPro" id="IPR021257">
    <property type="entry name" value="DUF2809"/>
</dbReference>
<dbReference type="SUPFAM" id="SSF55166">
    <property type="entry name" value="Hedgehog/DD-peptidase"/>
    <property type="match status" value="1"/>
</dbReference>
<comment type="caution">
    <text evidence="5">The sequence shown here is derived from an EMBL/GenBank/DDBJ whole genome shotgun (WGS) entry which is preliminary data.</text>
</comment>
<feature type="coiled-coil region" evidence="1">
    <location>
        <begin position="318"/>
        <end position="345"/>
    </location>
</feature>
<reference evidence="5 6" key="1">
    <citation type="submission" date="2022-02" db="EMBL/GenBank/DDBJ databases">
        <title>The car tank lid bacteriome: a reservoir of bacteria with potential in bioremediation of fuel.</title>
        <authorList>
            <person name="Vidal-Verdu A."/>
            <person name="Gomez-Martinez D."/>
            <person name="Latorre-Perez A."/>
            <person name="Pereto J."/>
            <person name="Porcar M."/>
        </authorList>
    </citation>
    <scope>NUCLEOTIDE SEQUENCE [LARGE SCALE GENOMIC DNA]</scope>
    <source>
        <strain evidence="5 6">4D.3</strain>
    </source>
</reference>
<evidence type="ECO:0000259" key="4">
    <source>
        <dbReference type="Pfam" id="PF02557"/>
    </source>
</evidence>
<feature type="transmembrane region" description="Helical" evidence="3">
    <location>
        <begin position="59"/>
        <end position="77"/>
    </location>
</feature>
<dbReference type="RefSeq" id="WP_416343662.1">
    <property type="nucleotide sequence ID" value="NZ_JALQCY010000002.1"/>
</dbReference>
<dbReference type="CDD" id="cd14814">
    <property type="entry name" value="Peptidase_M15"/>
    <property type="match status" value="1"/>
</dbReference>
<evidence type="ECO:0000256" key="1">
    <source>
        <dbReference type="SAM" id="Coils"/>
    </source>
</evidence>
<accession>A0ABT0J2W6</accession>
<dbReference type="EMBL" id="JALQCY010000002">
    <property type="protein sequence ID" value="MCK9793831.1"/>
    <property type="molecule type" value="Genomic_DNA"/>
</dbReference>